<accession>A0A179EU33</accession>
<keyword evidence="4" id="KW-0413">Isomerase</keyword>
<evidence type="ECO:0000259" key="6">
    <source>
        <dbReference type="Pfam" id="PF00425"/>
    </source>
</evidence>
<evidence type="ECO:0000256" key="5">
    <source>
        <dbReference type="ARBA" id="ARBA00041564"/>
    </source>
</evidence>
<evidence type="ECO:0000256" key="1">
    <source>
        <dbReference type="ARBA" id="ARBA00000799"/>
    </source>
</evidence>
<dbReference type="NCBIfam" id="TIGR00543">
    <property type="entry name" value="isochor_syn"/>
    <property type="match status" value="1"/>
</dbReference>
<proteinExistence type="inferred from homology"/>
<evidence type="ECO:0000313" key="7">
    <source>
        <dbReference type="EMBL" id="OAQ56470.1"/>
    </source>
</evidence>
<dbReference type="GO" id="GO:0009697">
    <property type="term" value="P:salicylic acid biosynthetic process"/>
    <property type="evidence" value="ECO:0007669"/>
    <property type="project" value="TreeGrafter"/>
</dbReference>
<reference evidence="7 8" key="1">
    <citation type="submission" date="2016-04" db="EMBL/GenBank/DDBJ databases">
        <title>Draft genome of an Enterococcus thailandicus strain isolated from bovine feces.</title>
        <authorList>
            <person name="Beukers A.G."/>
            <person name="Zaheer R."/>
            <person name="Goji N."/>
            <person name="Cook S.R."/>
            <person name="Amoako K."/>
            <person name="Chaves A.V."/>
            <person name="Ward M.P."/>
            <person name="Mcallister T.A."/>
        </authorList>
    </citation>
    <scope>NUCLEOTIDE SEQUENCE [LARGE SCALE GENOMIC DNA]</scope>
    <source>
        <strain evidence="7 8">F0711D 46</strain>
    </source>
</reference>
<evidence type="ECO:0000313" key="8">
    <source>
        <dbReference type="Proteomes" id="UP000078516"/>
    </source>
</evidence>
<sequence length="460" mass="52244">MKINLSNWKEKVSSTEKAYFSYSYELPSQEFGQLFAKTSDYRGARFFWQTPDRHLSYIGLGTVKQFFNAETEFEAIERFKKEFFKSFCMVSKRKEAPILFGGFPFDREGAKESFWGKLENGYFVLPEILFTQREDFCVVTLTCHQEKETCDSEFFKRLEKHFESLENEVANLLDHPPVESSCTNVVRKERNVGAFVSLVDESVEEIKKTNAKLRKVVLARQMELKGKSFSIETIVENLLRQQPNTYVFALEDKQQAFVGATPERLVEASRTMFATAGIAGSISRGKNQTEDQENSLKLLKDAKNSYEHQVVVERIKKQLKDFTQGELLVSDKSLLKNRDIQHLFVTVKGSRKGQTSLLDVVRELHPTPALGGEPKAEALRWLAEKEVAGRGLYGAPIGWLDLTEDVGEFAVGIRSGIFSGNQGLLYAGCGIVDDSDPEAERLETRLKFQPMIRGVKGNDE</sequence>
<evidence type="ECO:0000256" key="4">
    <source>
        <dbReference type="ARBA" id="ARBA00023235"/>
    </source>
</evidence>
<dbReference type="Proteomes" id="UP000078516">
    <property type="component" value="Unassembled WGS sequence"/>
</dbReference>
<evidence type="ECO:0000256" key="3">
    <source>
        <dbReference type="ARBA" id="ARBA00012824"/>
    </source>
</evidence>
<comment type="catalytic activity">
    <reaction evidence="1">
        <text>chorismate = isochorismate</text>
        <dbReference type="Rhea" id="RHEA:18985"/>
        <dbReference type="ChEBI" id="CHEBI:29748"/>
        <dbReference type="ChEBI" id="CHEBI:29780"/>
        <dbReference type="EC" id="5.4.4.2"/>
    </reaction>
</comment>
<keyword evidence="8" id="KW-1185">Reference proteome</keyword>
<comment type="similarity">
    <text evidence="2">Belongs to the isochorismate synthase family.</text>
</comment>
<evidence type="ECO:0000256" key="2">
    <source>
        <dbReference type="ARBA" id="ARBA00005297"/>
    </source>
</evidence>
<gene>
    <name evidence="7" type="ORF">A6E74_03400</name>
</gene>
<comment type="caution">
    <text evidence="7">The sequence shown here is derived from an EMBL/GenBank/DDBJ whole genome shotgun (WGS) entry which is preliminary data.</text>
</comment>
<dbReference type="SUPFAM" id="SSF56322">
    <property type="entry name" value="ADC synthase"/>
    <property type="match status" value="1"/>
</dbReference>
<organism evidence="7 8">
    <name type="scientific">Enterococcus thailandicus</name>
    <dbReference type="NCBI Taxonomy" id="417368"/>
    <lineage>
        <taxon>Bacteria</taxon>
        <taxon>Bacillati</taxon>
        <taxon>Bacillota</taxon>
        <taxon>Bacilli</taxon>
        <taxon>Lactobacillales</taxon>
        <taxon>Enterococcaceae</taxon>
        <taxon>Enterococcus</taxon>
    </lineage>
</organism>
<feature type="domain" description="Chorismate-utilising enzyme C-terminal" evidence="6">
    <location>
        <begin position="195"/>
        <end position="447"/>
    </location>
</feature>
<dbReference type="EMBL" id="LWMN01000010">
    <property type="protein sequence ID" value="OAQ56470.1"/>
    <property type="molecule type" value="Genomic_DNA"/>
</dbReference>
<dbReference type="InterPro" id="IPR004561">
    <property type="entry name" value="IsoChor_synthase"/>
</dbReference>
<dbReference type="PANTHER" id="PTHR42839">
    <property type="entry name" value="ISOCHORISMATE SYNTHASE ENTC"/>
    <property type="match status" value="1"/>
</dbReference>
<dbReference type="InterPro" id="IPR015890">
    <property type="entry name" value="Chorismate_C"/>
</dbReference>
<dbReference type="PANTHER" id="PTHR42839:SF1">
    <property type="entry name" value="ISOCHORISMATE SYNTHASE MENF"/>
    <property type="match status" value="1"/>
</dbReference>
<dbReference type="Pfam" id="PF00425">
    <property type="entry name" value="Chorismate_bind"/>
    <property type="match status" value="1"/>
</dbReference>
<dbReference type="EC" id="5.4.4.2" evidence="3"/>
<protein>
    <recommendedName>
        <fullName evidence="3">isochorismate synthase</fullName>
        <ecNumber evidence="3">5.4.4.2</ecNumber>
    </recommendedName>
    <alternativeName>
        <fullName evidence="5">Isochorismate mutase</fullName>
    </alternativeName>
</protein>
<dbReference type="AlphaFoldDB" id="A0A179EU33"/>
<name>A0A179EU33_ENTTH</name>
<dbReference type="Gene3D" id="3.60.120.10">
    <property type="entry name" value="Anthranilate synthase"/>
    <property type="match status" value="1"/>
</dbReference>
<dbReference type="RefSeq" id="WP_067482166.1">
    <property type="nucleotide sequence ID" value="NZ_CP171004.1"/>
</dbReference>
<dbReference type="InterPro" id="IPR005801">
    <property type="entry name" value="ADC_synthase"/>
</dbReference>
<dbReference type="GO" id="GO:0008909">
    <property type="term" value="F:isochorismate synthase activity"/>
    <property type="evidence" value="ECO:0007669"/>
    <property type="project" value="UniProtKB-EC"/>
</dbReference>